<dbReference type="Proteomes" id="UP001292094">
    <property type="component" value="Unassembled WGS sequence"/>
</dbReference>
<keyword evidence="2" id="KW-1185">Reference proteome</keyword>
<dbReference type="GO" id="GO:0047223">
    <property type="term" value="F:beta-1,3-galactosyl-O-glycosyl-glycoprotein beta-1,3-N-acetylglucosaminyltransferase activity"/>
    <property type="evidence" value="ECO:0007669"/>
    <property type="project" value="TreeGrafter"/>
</dbReference>
<organism evidence="1 2">
    <name type="scientific">Petrolisthes manimaculis</name>
    <dbReference type="NCBI Taxonomy" id="1843537"/>
    <lineage>
        <taxon>Eukaryota</taxon>
        <taxon>Metazoa</taxon>
        <taxon>Ecdysozoa</taxon>
        <taxon>Arthropoda</taxon>
        <taxon>Crustacea</taxon>
        <taxon>Multicrustacea</taxon>
        <taxon>Malacostraca</taxon>
        <taxon>Eumalacostraca</taxon>
        <taxon>Eucarida</taxon>
        <taxon>Decapoda</taxon>
        <taxon>Pleocyemata</taxon>
        <taxon>Anomura</taxon>
        <taxon>Galatheoidea</taxon>
        <taxon>Porcellanidae</taxon>
        <taxon>Petrolisthes</taxon>
    </lineage>
</organism>
<dbReference type="SUPFAM" id="SSF53448">
    <property type="entry name" value="Nucleotide-diphospho-sugar transferases"/>
    <property type="match status" value="1"/>
</dbReference>
<dbReference type="Gene3D" id="3.90.550.10">
    <property type="entry name" value="Spore Coat Polysaccharide Biosynthesis Protein SpsA, Chain A"/>
    <property type="match status" value="1"/>
</dbReference>
<dbReference type="AlphaFoldDB" id="A0AAE1U3N0"/>
<dbReference type="GO" id="GO:0000139">
    <property type="term" value="C:Golgi membrane"/>
    <property type="evidence" value="ECO:0007669"/>
    <property type="project" value="TreeGrafter"/>
</dbReference>
<reference evidence="1" key="1">
    <citation type="submission" date="2023-11" db="EMBL/GenBank/DDBJ databases">
        <title>Genome assemblies of two species of porcelain crab, Petrolisthes cinctipes and Petrolisthes manimaculis (Anomura: Porcellanidae).</title>
        <authorList>
            <person name="Angst P."/>
        </authorList>
    </citation>
    <scope>NUCLEOTIDE SEQUENCE</scope>
    <source>
        <strain evidence="1">PB745_02</strain>
        <tissue evidence="1">Gill</tissue>
    </source>
</reference>
<gene>
    <name evidence="1" type="ORF">Pmani_019808</name>
</gene>
<dbReference type="GO" id="GO:0016266">
    <property type="term" value="P:protein O-linked glycosylation via N-acetyl-galactosamine"/>
    <property type="evidence" value="ECO:0007669"/>
    <property type="project" value="TreeGrafter"/>
</dbReference>
<dbReference type="PANTHER" id="PTHR46396">
    <property type="entry name" value="PROTEIN O-LINKED-MANNOSE BETA-1,2-N-ACETYLGLUCOSAMINYLTRANSFERASE 1"/>
    <property type="match status" value="1"/>
</dbReference>
<accession>A0AAE1U3N0</accession>
<dbReference type="PANTHER" id="PTHR46396:SF1">
    <property type="entry name" value="PROTEIN O-LINKED-MANNOSE BETA-1,2-N-ACETYLGLUCOSAMINYLTRANSFERASE 1"/>
    <property type="match status" value="1"/>
</dbReference>
<evidence type="ECO:0000313" key="1">
    <source>
        <dbReference type="EMBL" id="KAK4308492.1"/>
    </source>
</evidence>
<dbReference type="EMBL" id="JAWZYT010001884">
    <property type="protein sequence ID" value="KAK4308492.1"/>
    <property type="molecule type" value="Genomic_DNA"/>
</dbReference>
<evidence type="ECO:0000313" key="2">
    <source>
        <dbReference type="Proteomes" id="UP001292094"/>
    </source>
</evidence>
<proteinExistence type="predicted"/>
<comment type="caution">
    <text evidence="1">The sequence shown here is derived from an EMBL/GenBank/DDBJ whole genome shotgun (WGS) entry which is preliminary data.</text>
</comment>
<dbReference type="InterPro" id="IPR052463">
    <property type="entry name" value="O-linked_mannose_GnT"/>
</dbReference>
<sequence>MSMSVRFALYSSLRLEADKVVVLEEDLILAPDFHSYMQQTSILLDEEADSVYAVSAFNHFSSVNTSIITTTTTNDNDITTTDNYSTTTTSFTTTNNNTTTSSHDPLQSGLQRATTFPSCGWMTSRAFIIETLPKWPPVIVVRGGGVGQGQTREYVGRTGMGTDWDYWMGTDVVREGRELVVPLIPRTAHGGAEGSHSGGSSITRWFSEMPLSRSHHTQLDIDAVRKDAYEETIKRELREGRPLNLFDPYNIHIPMDQGVAVWIARVRMINVEDSAAFRILAQALSLWCGDARGHHHGLWRLHYNSILVVVVGVPYSRYSSLVGGTRGGVLRSTHALKAALQTPEDQLEDFKFNGHQHLHHLHILGLGGT</sequence>
<protein>
    <submittedName>
        <fullName evidence="1">Uncharacterized protein</fullName>
    </submittedName>
</protein>
<name>A0AAE1U3N0_9EUCA</name>
<dbReference type="InterPro" id="IPR029044">
    <property type="entry name" value="Nucleotide-diphossugar_trans"/>
</dbReference>